<evidence type="ECO:0000313" key="2">
    <source>
        <dbReference type="Proteomes" id="UP001221898"/>
    </source>
</evidence>
<dbReference type="Proteomes" id="UP001221898">
    <property type="component" value="Unassembled WGS sequence"/>
</dbReference>
<dbReference type="InterPro" id="IPR018790">
    <property type="entry name" value="DUF2358"/>
</dbReference>
<dbReference type="AlphaFoldDB" id="A0AAD7RCU9"/>
<comment type="caution">
    <text evidence="1">The sequence shown here is derived from an EMBL/GenBank/DDBJ whole genome shotgun (WGS) entry which is preliminary data.</text>
</comment>
<dbReference type="Pfam" id="PF10184">
    <property type="entry name" value="DUF2358"/>
    <property type="match status" value="1"/>
</dbReference>
<reference evidence="1" key="1">
    <citation type="journal article" date="2023" name="Science">
        <title>Genome structures resolve the early diversification of teleost fishes.</title>
        <authorList>
            <person name="Parey E."/>
            <person name="Louis A."/>
            <person name="Montfort J."/>
            <person name="Bouchez O."/>
            <person name="Roques C."/>
            <person name="Iampietro C."/>
            <person name="Lluch J."/>
            <person name="Castinel A."/>
            <person name="Donnadieu C."/>
            <person name="Desvignes T."/>
            <person name="Floi Bucao C."/>
            <person name="Jouanno E."/>
            <person name="Wen M."/>
            <person name="Mejri S."/>
            <person name="Dirks R."/>
            <person name="Jansen H."/>
            <person name="Henkel C."/>
            <person name="Chen W.J."/>
            <person name="Zahm M."/>
            <person name="Cabau C."/>
            <person name="Klopp C."/>
            <person name="Thompson A.W."/>
            <person name="Robinson-Rechavi M."/>
            <person name="Braasch I."/>
            <person name="Lecointre G."/>
            <person name="Bobe J."/>
            <person name="Postlethwait J.H."/>
            <person name="Berthelot C."/>
            <person name="Roest Crollius H."/>
            <person name="Guiguen Y."/>
        </authorList>
    </citation>
    <scope>NUCLEOTIDE SEQUENCE</scope>
    <source>
        <strain evidence="1">NC1722</strain>
    </source>
</reference>
<evidence type="ECO:0000313" key="1">
    <source>
        <dbReference type="EMBL" id="KAJ8377919.1"/>
    </source>
</evidence>
<dbReference type="PANTHER" id="PTHR31094:SF2">
    <property type="entry name" value="RIKEN CDNA 2310061I04 GENE"/>
    <property type="match status" value="1"/>
</dbReference>
<sequence>MRSAAILTDKGTEGIVTFVRLGFRNFHEALHLTDFYKSNKKAERGIALWFRPWRSHGGSPSIQNLDWLLSRPCRTISSISWALAPPSCLRYQTVSQSAINSPPTHRIPHVGQPIRLPRWEVEKEETISLCVLLGPRDGGGQRTLMEVPLFELTGLSELLASGSANSSKFLFPITTVDGRREDDISTERGEGMDEREREREEKLSLMHEKMRNELPRFFLKSHDYSMYSPDVEFINALINTKTRGRVLYQLSLSLWKLLCACYFADVRLKVLKLSKHSEDGTVRARWQVNGLPFHLLLLRFYRKDKRSLYRTYDAYSTFYLGPDGLVHCHRVDKVMPAQPPVLPRVTSVLAGVLVALGLQEHRPALNLLPFLLSSFRIGLGRQ</sequence>
<organism evidence="1 2">
    <name type="scientific">Aldrovandia affinis</name>
    <dbReference type="NCBI Taxonomy" id="143900"/>
    <lineage>
        <taxon>Eukaryota</taxon>
        <taxon>Metazoa</taxon>
        <taxon>Chordata</taxon>
        <taxon>Craniata</taxon>
        <taxon>Vertebrata</taxon>
        <taxon>Euteleostomi</taxon>
        <taxon>Actinopterygii</taxon>
        <taxon>Neopterygii</taxon>
        <taxon>Teleostei</taxon>
        <taxon>Notacanthiformes</taxon>
        <taxon>Halosauridae</taxon>
        <taxon>Aldrovandia</taxon>
    </lineage>
</organism>
<proteinExistence type="predicted"/>
<dbReference type="EMBL" id="JAINUG010000336">
    <property type="protein sequence ID" value="KAJ8377919.1"/>
    <property type="molecule type" value="Genomic_DNA"/>
</dbReference>
<protein>
    <submittedName>
        <fullName evidence="1">Uncharacterized protein</fullName>
    </submittedName>
</protein>
<name>A0AAD7RCU9_9TELE</name>
<accession>A0AAD7RCU9</accession>
<gene>
    <name evidence="1" type="ORF">AAFF_G00249820</name>
</gene>
<keyword evidence="2" id="KW-1185">Reference proteome</keyword>
<dbReference type="PANTHER" id="PTHR31094">
    <property type="entry name" value="RIKEN CDNA 2310061I04 GENE"/>
    <property type="match status" value="1"/>
</dbReference>